<dbReference type="Proteomes" id="UP000471152">
    <property type="component" value="Unassembled WGS sequence"/>
</dbReference>
<feature type="domain" description="Ferric siderophore reductase C-terminal" evidence="1">
    <location>
        <begin position="227"/>
        <end position="247"/>
    </location>
</feature>
<reference evidence="2 3" key="1">
    <citation type="submission" date="2020-02" db="EMBL/GenBank/DDBJ databases">
        <title>The WGS of Modestobacter muralis DSM 100205.</title>
        <authorList>
            <person name="Jiang Z."/>
        </authorList>
    </citation>
    <scope>NUCLEOTIDE SEQUENCE [LARGE SCALE GENOMIC DNA]</scope>
    <source>
        <strain evidence="2 3">DSM 100205</strain>
    </source>
</reference>
<comment type="caution">
    <text evidence="2">The sequence shown here is derived from an EMBL/GenBank/DDBJ whole genome shotgun (WGS) entry which is preliminary data.</text>
</comment>
<sequence>MDGAEQGGHVQHAARLVDGDRLHSALQAGADLSPFCTLQPTPGRQWVSWADLLADQAQFAGRAAEVRTTLTVGAVPGERVVASLVHLGLVARLLAPPLGAALAGGVLPVVAPDGVHVLLSGSNPLPMALTDAAGIDVDSPAAVAEGLVRHWLTPLVMPWTTLVAAVARVSGQVLAGNTTSAVAGVLAVAVATRQDLADRSVAVLDALLAGGPLAGTGGRRLDGSFTRRSCCLFYRLPDAGTCADCVLART</sequence>
<dbReference type="GO" id="GO:0051537">
    <property type="term" value="F:2 iron, 2 sulfur cluster binding"/>
    <property type="evidence" value="ECO:0007669"/>
    <property type="project" value="InterPro"/>
</dbReference>
<protein>
    <recommendedName>
        <fullName evidence="1">Ferric siderophore reductase C-terminal domain-containing protein</fullName>
    </recommendedName>
</protein>
<evidence type="ECO:0000313" key="3">
    <source>
        <dbReference type="Proteomes" id="UP000471152"/>
    </source>
</evidence>
<evidence type="ECO:0000259" key="1">
    <source>
        <dbReference type="Pfam" id="PF11575"/>
    </source>
</evidence>
<dbReference type="AlphaFoldDB" id="A0A6P0H5L5"/>
<dbReference type="EMBL" id="JAAGWB010000018">
    <property type="protein sequence ID" value="NEN51080.1"/>
    <property type="molecule type" value="Genomic_DNA"/>
</dbReference>
<proteinExistence type="predicted"/>
<accession>A0A6P0H5L5</accession>
<organism evidence="2 3">
    <name type="scientific">Modestobacter muralis</name>
    <dbReference type="NCBI Taxonomy" id="1608614"/>
    <lineage>
        <taxon>Bacteria</taxon>
        <taxon>Bacillati</taxon>
        <taxon>Actinomycetota</taxon>
        <taxon>Actinomycetes</taxon>
        <taxon>Geodermatophilales</taxon>
        <taxon>Geodermatophilaceae</taxon>
        <taxon>Modestobacter</taxon>
    </lineage>
</organism>
<dbReference type="InterPro" id="IPR024726">
    <property type="entry name" value="FhuF_C"/>
</dbReference>
<dbReference type="Pfam" id="PF11575">
    <property type="entry name" value="FhuF_C"/>
    <property type="match status" value="1"/>
</dbReference>
<name>A0A6P0H5L5_9ACTN</name>
<evidence type="ECO:0000313" key="2">
    <source>
        <dbReference type="EMBL" id="NEN51080.1"/>
    </source>
</evidence>
<dbReference type="RefSeq" id="WP_163610772.1">
    <property type="nucleotide sequence ID" value="NZ_JAAGWB010000018.1"/>
</dbReference>
<gene>
    <name evidence="2" type="ORF">G3R41_09025</name>
</gene>